<feature type="region of interest" description="Disordered" evidence="5">
    <location>
        <begin position="199"/>
        <end position="300"/>
    </location>
</feature>
<gene>
    <name evidence="7" type="ORF">TGCOUG_267840B</name>
</gene>
<keyword evidence="1" id="KW-0677">Repeat</keyword>
<feature type="compositionally biased region" description="Basic and acidic residues" evidence="5">
    <location>
        <begin position="236"/>
        <end position="257"/>
    </location>
</feature>
<evidence type="ECO:0000256" key="4">
    <source>
        <dbReference type="RuleBase" id="RU367091"/>
    </source>
</evidence>
<dbReference type="InterPro" id="IPR039856">
    <property type="entry name" value="EMC2-like"/>
</dbReference>
<name>A0A2G8Y4G9_TOXGO</name>
<evidence type="ECO:0000256" key="1">
    <source>
        <dbReference type="ARBA" id="ARBA00022737"/>
    </source>
</evidence>
<keyword evidence="4" id="KW-0256">Endoplasmic reticulum</keyword>
<keyword evidence="2 3" id="KW-0802">TPR repeat</keyword>
<dbReference type="SUPFAM" id="SSF48452">
    <property type="entry name" value="TPR-like"/>
    <property type="match status" value="1"/>
</dbReference>
<comment type="caution">
    <text evidence="7">The sequence shown here is derived from an EMBL/GenBank/DDBJ whole genome shotgun (WGS) entry which is preliminary data.</text>
</comment>
<sequence length="300" mass="32975">MCRHLDEMATDAEAWQELGTIYASEGRLAQAAFCFEELLVHDPLNTLFLCVYAELQFGLGRFRLSRQYAAHVVSLQPQNSRALWTLILTSRNSLENACADRKGATRERVKKADRDRALNRNGTGAAAAEDELKTLLHLSLGAVRRLAGIYEKALAKGEENDDTPGGPLDSAFGAAALRRLAAHRVFFLSRAKEVNAKVGNIGSDSGRISRGESPEGADEETPDNGREHGAPSSRRRSSEAFEAGKRHEGTKDRETFKKVPQSQRRGESGELVRLSNSAAEKKNGSITSRRIISGNSDRRR</sequence>
<dbReference type="InterPro" id="IPR019734">
    <property type="entry name" value="TPR_rpt"/>
</dbReference>
<dbReference type="VEuPathDB" id="ToxoDB:TGCOUG_267840B"/>
<dbReference type="Pfam" id="PF22890">
    <property type="entry name" value="TPR_EMC2"/>
    <property type="match status" value="1"/>
</dbReference>
<feature type="compositionally biased region" description="Polar residues" evidence="5">
    <location>
        <begin position="274"/>
        <end position="300"/>
    </location>
</feature>
<comment type="function">
    <text evidence="4">Part of the endoplasmic reticulum membrane protein complex (EMC) that enables the energy-independent insertion into endoplasmic reticulum membranes of newly synthesized membrane proteins.</text>
</comment>
<accession>A0A2G8Y4G9</accession>
<protein>
    <recommendedName>
        <fullName evidence="4">ER membrane protein complex subunit 2</fullName>
    </recommendedName>
</protein>
<dbReference type="GO" id="GO:0072546">
    <property type="term" value="C:EMC complex"/>
    <property type="evidence" value="ECO:0007669"/>
    <property type="project" value="UniProtKB-UniRule"/>
</dbReference>
<evidence type="ECO:0000256" key="3">
    <source>
        <dbReference type="PROSITE-ProRule" id="PRU00339"/>
    </source>
</evidence>
<feature type="domain" description="EMC2 TPR-like" evidence="6">
    <location>
        <begin position="4"/>
        <end position="55"/>
    </location>
</feature>
<dbReference type="PROSITE" id="PS50005">
    <property type="entry name" value="TPR"/>
    <property type="match status" value="1"/>
</dbReference>
<evidence type="ECO:0000256" key="2">
    <source>
        <dbReference type="ARBA" id="ARBA00022803"/>
    </source>
</evidence>
<evidence type="ECO:0000256" key="5">
    <source>
        <dbReference type="SAM" id="MobiDB-lite"/>
    </source>
</evidence>
<dbReference type="Proteomes" id="UP000236343">
    <property type="component" value="Unassembled WGS sequence"/>
</dbReference>
<comment type="subunit">
    <text evidence="4">Component of the ER membrane protein complex (EMC).</text>
</comment>
<proteinExistence type="inferred from homology"/>
<evidence type="ECO:0000313" key="7">
    <source>
        <dbReference type="EMBL" id="PIM02175.1"/>
    </source>
</evidence>
<reference evidence="7 8" key="1">
    <citation type="journal article" date="2016" name="Nat. Commun.">
        <title>Local admixture of amplified and diversified secreted pathogenesis determinants shapes mosaic Toxoplasma gondii genomes.</title>
        <authorList>
            <person name="Lorenzi H."/>
            <person name="Khan A."/>
            <person name="Behnke M.S."/>
            <person name="Namasivayam S."/>
            <person name="Swapna L.S."/>
            <person name="Hadjithomas M."/>
            <person name="Karamycheva S."/>
            <person name="Pinney D."/>
            <person name="Brunk B.P."/>
            <person name="Ajioka J.W."/>
            <person name="Ajzenberg D."/>
            <person name="Boothroyd J.C."/>
            <person name="Boyle J.P."/>
            <person name="Darde M.L."/>
            <person name="Diaz-Miranda M.A."/>
            <person name="Dubey J.P."/>
            <person name="Fritz H.M."/>
            <person name="Gennari S.M."/>
            <person name="Gregory B.D."/>
            <person name="Kim K."/>
            <person name="Saeij J.P."/>
            <person name="Su C."/>
            <person name="White M.W."/>
            <person name="Zhu X.Q."/>
            <person name="Howe D.K."/>
            <person name="Rosenthal B.M."/>
            <person name="Grigg M.E."/>
            <person name="Parkinson J."/>
            <person name="Liu L."/>
            <person name="Kissinger J.C."/>
            <person name="Roos D.S."/>
            <person name="Sibley L.D."/>
        </authorList>
    </citation>
    <scope>NUCLEOTIDE SEQUENCE [LARGE SCALE GENOMIC DNA]</scope>
    <source>
        <strain evidence="7 8">COUG</strain>
    </source>
</reference>
<dbReference type="InterPro" id="IPR011990">
    <property type="entry name" value="TPR-like_helical_dom_sf"/>
</dbReference>
<comment type="similarity">
    <text evidence="4">Belongs to the EMC2 family.</text>
</comment>
<evidence type="ECO:0000313" key="8">
    <source>
        <dbReference type="Proteomes" id="UP000236343"/>
    </source>
</evidence>
<dbReference type="PANTHER" id="PTHR12760">
    <property type="entry name" value="TETRATRICOPEPTIDE REPEAT PROTEIN"/>
    <property type="match status" value="1"/>
</dbReference>
<comment type="subcellular location">
    <subcellularLocation>
        <location evidence="4">Endoplasmic reticulum membrane</location>
        <topology evidence="4">Peripheral membrane protein</topology>
        <orientation evidence="4">Cytoplasmic side</orientation>
    </subcellularLocation>
</comment>
<dbReference type="Gene3D" id="1.25.40.10">
    <property type="entry name" value="Tetratricopeptide repeat domain"/>
    <property type="match status" value="1"/>
</dbReference>
<keyword evidence="4" id="KW-0472">Membrane</keyword>
<dbReference type="SMART" id="SM00028">
    <property type="entry name" value="TPR"/>
    <property type="match status" value="1"/>
</dbReference>
<dbReference type="AlphaFoldDB" id="A0A2G8Y4G9"/>
<feature type="repeat" description="TPR" evidence="3">
    <location>
        <begin position="12"/>
        <end position="45"/>
    </location>
</feature>
<dbReference type="EMBL" id="AGQR02001283">
    <property type="protein sequence ID" value="PIM02175.1"/>
    <property type="molecule type" value="Genomic_DNA"/>
</dbReference>
<organism evidence="7 8">
    <name type="scientific">Toxoplasma gondii COUG</name>
    <dbReference type="NCBI Taxonomy" id="1074873"/>
    <lineage>
        <taxon>Eukaryota</taxon>
        <taxon>Sar</taxon>
        <taxon>Alveolata</taxon>
        <taxon>Apicomplexa</taxon>
        <taxon>Conoidasida</taxon>
        <taxon>Coccidia</taxon>
        <taxon>Eucoccidiorida</taxon>
        <taxon>Eimeriorina</taxon>
        <taxon>Sarcocystidae</taxon>
        <taxon>Toxoplasma</taxon>
    </lineage>
</organism>
<dbReference type="InterPro" id="IPR055217">
    <property type="entry name" value="TPR_EMC2"/>
</dbReference>
<evidence type="ECO:0000259" key="6">
    <source>
        <dbReference type="Pfam" id="PF22890"/>
    </source>
</evidence>